<dbReference type="AlphaFoldDB" id="X0YHD4"/>
<reference evidence="1" key="1">
    <citation type="journal article" date="2014" name="Front. Microbiol.">
        <title>High frequency of phylogenetically diverse reductive dehalogenase-homologous genes in deep subseafloor sedimentary metagenomes.</title>
        <authorList>
            <person name="Kawai M."/>
            <person name="Futagami T."/>
            <person name="Toyoda A."/>
            <person name="Takaki Y."/>
            <person name="Nishi S."/>
            <person name="Hori S."/>
            <person name="Arai W."/>
            <person name="Tsubouchi T."/>
            <person name="Morono Y."/>
            <person name="Uchiyama I."/>
            <person name="Ito T."/>
            <person name="Fujiyama A."/>
            <person name="Inagaki F."/>
            <person name="Takami H."/>
        </authorList>
    </citation>
    <scope>NUCLEOTIDE SEQUENCE</scope>
    <source>
        <strain evidence="1">Expedition CK06-06</strain>
    </source>
</reference>
<accession>X0YHD4</accession>
<name>X0YHD4_9ZZZZ</name>
<comment type="caution">
    <text evidence="1">The sequence shown here is derived from an EMBL/GenBank/DDBJ whole genome shotgun (WGS) entry which is preliminary data.</text>
</comment>
<gene>
    <name evidence="1" type="ORF">S01H4_13487</name>
</gene>
<sequence length="94" mass="11062">SGTYQQAIPRYISTKLDGSDEREFLNDFFPSMGKLATAIFLKGYQWPFDVEKIKNYGSSLIDILVYQENILKGRRVFLDFRKNPKANQKFYSFF</sequence>
<proteinExistence type="predicted"/>
<organism evidence="1">
    <name type="scientific">marine sediment metagenome</name>
    <dbReference type="NCBI Taxonomy" id="412755"/>
    <lineage>
        <taxon>unclassified sequences</taxon>
        <taxon>metagenomes</taxon>
        <taxon>ecological metagenomes</taxon>
    </lineage>
</organism>
<feature type="non-terminal residue" evidence="1">
    <location>
        <position position="1"/>
    </location>
</feature>
<protein>
    <submittedName>
        <fullName evidence="1">Uncharacterized protein</fullName>
    </submittedName>
</protein>
<evidence type="ECO:0000313" key="1">
    <source>
        <dbReference type="EMBL" id="GAG55434.1"/>
    </source>
</evidence>
<dbReference type="EMBL" id="BART01005943">
    <property type="protein sequence ID" value="GAG55434.1"/>
    <property type="molecule type" value="Genomic_DNA"/>
</dbReference>